<protein>
    <submittedName>
        <fullName evidence="3">Uncharacterized protein</fullName>
    </submittedName>
</protein>
<organism evidence="3 4">
    <name type="scientific">Dromaius novaehollandiae</name>
    <name type="common">Emu</name>
    <dbReference type="NCBI Taxonomy" id="8790"/>
    <lineage>
        <taxon>Eukaryota</taxon>
        <taxon>Metazoa</taxon>
        <taxon>Chordata</taxon>
        <taxon>Craniata</taxon>
        <taxon>Vertebrata</taxon>
        <taxon>Euteleostomi</taxon>
        <taxon>Archelosauria</taxon>
        <taxon>Archosauria</taxon>
        <taxon>Dinosauria</taxon>
        <taxon>Saurischia</taxon>
        <taxon>Theropoda</taxon>
        <taxon>Coelurosauria</taxon>
        <taxon>Aves</taxon>
        <taxon>Palaeognathae</taxon>
        <taxon>Casuariiformes</taxon>
        <taxon>Dromaiidae</taxon>
        <taxon>Dromaius</taxon>
    </lineage>
</organism>
<accession>A0A8C4JVJ9</accession>
<evidence type="ECO:0000313" key="3">
    <source>
        <dbReference type="Ensembl" id="ENSDNVP00000014993.1"/>
    </source>
</evidence>
<dbReference type="GO" id="GO:0005840">
    <property type="term" value="C:ribosome"/>
    <property type="evidence" value="ECO:0007669"/>
    <property type="project" value="UniProtKB-KW"/>
</dbReference>
<dbReference type="InterPro" id="IPR036967">
    <property type="entry name" value="Ribosomal_uS11_sf"/>
</dbReference>
<evidence type="ECO:0000313" key="4">
    <source>
        <dbReference type="Proteomes" id="UP000694423"/>
    </source>
</evidence>
<keyword evidence="2" id="KW-0687">Ribonucleoprotein</keyword>
<dbReference type="GO" id="GO:0003735">
    <property type="term" value="F:structural constituent of ribosome"/>
    <property type="evidence" value="ECO:0007669"/>
    <property type="project" value="InterPro"/>
</dbReference>
<sequence>MVLRSWSCLLLEVWPGGSSPTELLFVLHQLKPAAKPRAKWTQGEMRLLPQTLPTAILEQLALARKEHGWKLLWPRQHFWHRLQLEWTHGYVEALVSCNAAAAVSASAQEWAIKKHLCSPKGVTLEAGINLVVSKSKEIKINFIDIAFKKTPKSVLLDFYPISGSGGFSF</sequence>
<dbReference type="AlphaFoldDB" id="A0A8C4JVJ9"/>
<dbReference type="Proteomes" id="UP000694423">
    <property type="component" value="Unplaced"/>
</dbReference>
<keyword evidence="1" id="KW-0689">Ribosomal protein</keyword>
<dbReference type="Gene3D" id="3.30.420.80">
    <property type="entry name" value="Ribosomal protein S11"/>
    <property type="match status" value="1"/>
</dbReference>
<proteinExistence type="predicted"/>
<dbReference type="GO" id="GO:0006412">
    <property type="term" value="P:translation"/>
    <property type="evidence" value="ECO:0007669"/>
    <property type="project" value="InterPro"/>
</dbReference>
<keyword evidence="4" id="KW-1185">Reference proteome</keyword>
<name>A0A8C4JVJ9_DRONO</name>
<dbReference type="GO" id="GO:1990904">
    <property type="term" value="C:ribonucleoprotein complex"/>
    <property type="evidence" value="ECO:0007669"/>
    <property type="project" value="UniProtKB-KW"/>
</dbReference>
<evidence type="ECO:0000256" key="2">
    <source>
        <dbReference type="ARBA" id="ARBA00023274"/>
    </source>
</evidence>
<reference evidence="3" key="2">
    <citation type="submission" date="2025-09" db="UniProtKB">
        <authorList>
            <consortium name="Ensembl"/>
        </authorList>
    </citation>
    <scope>IDENTIFICATION</scope>
</reference>
<dbReference type="Ensembl" id="ENSDNVT00000018011.1">
    <property type="protein sequence ID" value="ENSDNVP00000014993.1"/>
    <property type="gene ID" value="ENSDNVG00000010541.1"/>
</dbReference>
<evidence type="ECO:0000256" key="1">
    <source>
        <dbReference type="ARBA" id="ARBA00022980"/>
    </source>
</evidence>
<reference evidence="3" key="1">
    <citation type="submission" date="2025-08" db="UniProtKB">
        <authorList>
            <consortium name="Ensembl"/>
        </authorList>
    </citation>
    <scope>IDENTIFICATION</scope>
</reference>